<organism evidence="3 4">
    <name type="scientific">Tritrichomonas foetus</name>
    <dbReference type="NCBI Taxonomy" id="1144522"/>
    <lineage>
        <taxon>Eukaryota</taxon>
        <taxon>Metamonada</taxon>
        <taxon>Parabasalia</taxon>
        <taxon>Tritrichomonadida</taxon>
        <taxon>Tritrichomonadidae</taxon>
        <taxon>Tritrichomonas</taxon>
    </lineage>
</organism>
<proteinExistence type="predicted"/>
<accession>A0A1J4KVT3</accession>
<feature type="region of interest" description="Disordered" evidence="2">
    <location>
        <begin position="1"/>
        <end position="198"/>
    </location>
</feature>
<dbReference type="OrthoDB" id="10688268at2759"/>
<feature type="coiled-coil region" evidence="1">
    <location>
        <begin position="411"/>
        <end position="502"/>
    </location>
</feature>
<reference evidence="3" key="1">
    <citation type="submission" date="2016-10" db="EMBL/GenBank/DDBJ databases">
        <authorList>
            <person name="Benchimol M."/>
            <person name="Almeida L.G."/>
            <person name="Vasconcelos A.T."/>
            <person name="Perreira-Neves A."/>
            <person name="Rosa I.A."/>
            <person name="Tasca T."/>
            <person name="Bogo M.R."/>
            <person name="de Souza W."/>
        </authorList>
    </citation>
    <scope>NUCLEOTIDE SEQUENCE [LARGE SCALE GENOMIC DNA]</scope>
    <source>
        <strain evidence="3">K</strain>
    </source>
</reference>
<dbReference type="VEuPathDB" id="TrichDB:TRFO_42576"/>
<dbReference type="EMBL" id="MLAK01000235">
    <property type="protein sequence ID" value="OHT15339.1"/>
    <property type="molecule type" value="Genomic_DNA"/>
</dbReference>
<feature type="region of interest" description="Disordered" evidence="2">
    <location>
        <begin position="221"/>
        <end position="246"/>
    </location>
</feature>
<dbReference type="GeneID" id="94849079"/>
<evidence type="ECO:0000256" key="1">
    <source>
        <dbReference type="SAM" id="Coils"/>
    </source>
</evidence>
<keyword evidence="1" id="KW-0175">Coiled coil</keyword>
<evidence type="ECO:0000313" key="3">
    <source>
        <dbReference type="EMBL" id="OHT15339.1"/>
    </source>
</evidence>
<evidence type="ECO:0000313" key="4">
    <source>
        <dbReference type="Proteomes" id="UP000179807"/>
    </source>
</evidence>
<feature type="compositionally biased region" description="Pro residues" evidence="2">
    <location>
        <begin position="143"/>
        <end position="154"/>
    </location>
</feature>
<comment type="caution">
    <text evidence="3">The sequence shown here is derived from an EMBL/GenBank/DDBJ whole genome shotgun (WGS) entry which is preliminary data.</text>
</comment>
<dbReference type="RefSeq" id="XP_068368475.1">
    <property type="nucleotide sequence ID" value="XM_068514375.1"/>
</dbReference>
<feature type="region of interest" description="Disordered" evidence="2">
    <location>
        <begin position="608"/>
        <end position="633"/>
    </location>
</feature>
<feature type="compositionally biased region" description="Polar residues" evidence="2">
    <location>
        <begin position="185"/>
        <end position="198"/>
    </location>
</feature>
<dbReference type="Proteomes" id="UP000179807">
    <property type="component" value="Unassembled WGS sequence"/>
</dbReference>
<feature type="compositionally biased region" description="Polar residues" evidence="2">
    <location>
        <begin position="71"/>
        <end position="90"/>
    </location>
</feature>
<name>A0A1J4KVT3_9EUKA</name>
<evidence type="ECO:0000256" key="2">
    <source>
        <dbReference type="SAM" id="MobiDB-lite"/>
    </source>
</evidence>
<feature type="compositionally biased region" description="Low complexity" evidence="2">
    <location>
        <begin position="227"/>
        <end position="237"/>
    </location>
</feature>
<protein>
    <submittedName>
        <fullName evidence="3">Uncharacterized protein</fullName>
    </submittedName>
</protein>
<keyword evidence="4" id="KW-1185">Reference proteome</keyword>
<gene>
    <name evidence="3" type="ORF">TRFO_42576</name>
</gene>
<sequence>MLKGLIDLNSIQTPTRLLQQPPPQQDSEMSQQKSPEGASFFDNLPPIGGSAAPEVRNDTQPRRILLGKSPMNDNNENSMNFDLKPNNVTTPRRLINLGGSANLNSTPNNNLFGNSNNLSTPSNNNNSSDTTQNSMTISGIVFPPLPGDTPPNSPPKNTLSPIRQLNQSPTLSSNNEMPKPIFAQFQPNTNDENSQYENTTQIRQQPIVAQQPILAQQNGFQNNTSFQPQNQNQYQQPLSPRPQNYQERLNQSLPPNNFNQEPIIQQRQENYTEIMPRRTPAEYFESSINGVLDRSLSTFKRSVSREISSAFRPNNNNFDVSMFDSFLTGLLNDVNDLFEIPQSNANSNESSLTRKLSQTFDENAKPIRKLFADAEVRNAQTRDKRVDELKSLSSALSELRSAVKGIADATMQELERERYDAAARRDEEQARARAIERRARSLKLKRSELDSKLSHQKIEKESLERLMKQMEDAKREWEEQPVDSGNTITQKLQKEIDNLRNELSGDATDKVEILMQECASMMSSVRDGLRDEVCEMDVAEKWAVSRLRSPMRRGPVARFDQTSQQMPMNMTMPINMNMNMSMPINGMPAQQPSRQPVVQYAQERILEKRKERESNMREVNQYRGYTSFGPGEQ</sequence>
<dbReference type="AlphaFoldDB" id="A0A1J4KVT3"/>
<feature type="compositionally biased region" description="Low complexity" evidence="2">
    <location>
        <begin position="102"/>
        <end position="136"/>
    </location>
</feature>
<feature type="compositionally biased region" description="Polar residues" evidence="2">
    <location>
        <begin position="155"/>
        <end position="176"/>
    </location>
</feature>